<dbReference type="EMBL" id="JAHRIO010060531">
    <property type="protein sequence ID" value="MEQ2178038.1"/>
    <property type="molecule type" value="Genomic_DNA"/>
</dbReference>
<sequence length="71" mass="7903">MGHASSACPPEALLHYASLDWQAEVTSTSMGGTSSQYKRRRHVGDLQSRWFPWYCRCCENQGASTGSARVH</sequence>
<keyword evidence="2" id="KW-1185">Reference proteome</keyword>
<reference evidence="1 2" key="1">
    <citation type="submission" date="2021-06" db="EMBL/GenBank/DDBJ databases">
        <authorList>
            <person name="Palmer J.M."/>
        </authorList>
    </citation>
    <scope>NUCLEOTIDE SEQUENCE [LARGE SCALE GENOMIC DNA]</scope>
    <source>
        <strain evidence="1 2">GA_2019</strain>
        <tissue evidence="1">Muscle</tissue>
    </source>
</reference>
<dbReference type="Proteomes" id="UP001476798">
    <property type="component" value="Unassembled WGS sequence"/>
</dbReference>
<protein>
    <submittedName>
        <fullName evidence="1">Uncharacterized protein</fullName>
    </submittedName>
</protein>
<comment type="caution">
    <text evidence="1">The sequence shown here is derived from an EMBL/GenBank/DDBJ whole genome shotgun (WGS) entry which is preliminary data.</text>
</comment>
<name>A0ABV0P2V5_9TELE</name>
<accession>A0ABV0P2V5</accession>
<gene>
    <name evidence="1" type="ORF">GOODEAATRI_009818</name>
</gene>
<evidence type="ECO:0000313" key="1">
    <source>
        <dbReference type="EMBL" id="MEQ2178038.1"/>
    </source>
</evidence>
<proteinExistence type="predicted"/>
<evidence type="ECO:0000313" key="2">
    <source>
        <dbReference type="Proteomes" id="UP001476798"/>
    </source>
</evidence>
<organism evidence="1 2">
    <name type="scientific">Goodea atripinnis</name>
    <dbReference type="NCBI Taxonomy" id="208336"/>
    <lineage>
        <taxon>Eukaryota</taxon>
        <taxon>Metazoa</taxon>
        <taxon>Chordata</taxon>
        <taxon>Craniata</taxon>
        <taxon>Vertebrata</taxon>
        <taxon>Euteleostomi</taxon>
        <taxon>Actinopterygii</taxon>
        <taxon>Neopterygii</taxon>
        <taxon>Teleostei</taxon>
        <taxon>Neoteleostei</taxon>
        <taxon>Acanthomorphata</taxon>
        <taxon>Ovalentaria</taxon>
        <taxon>Atherinomorphae</taxon>
        <taxon>Cyprinodontiformes</taxon>
        <taxon>Goodeidae</taxon>
        <taxon>Goodea</taxon>
    </lineage>
</organism>